<keyword evidence="5" id="KW-0413">Isomerase</keyword>
<evidence type="ECO:0000256" key="3">
    <source>
        <dbReference type="SAM" id="Phobius"/>
    </source>
</evidence>
<dbReference type="OrthoDB" id="117402at2"/>
<accession>A0A0B6WUE5</accession>
<keyword evidence="3" id="KW-0472">Membrane</keyword>
<dbReference type="PANTHER" id="PTHR13887">
    <property type="entry name" value="GLUTATHIONE S-TRANSFERASE KAPPA"/>
    <property type="match status" value="1"/>
</dbReference>
<reference evidence="5 6" key="1">
    <citation type="submission" date="2013-12" db="EMBL/GenBank/DDBJ databases">
        <authorList>
            <person name="Stott M."/>
        </authorList>
    </citation>
    <scope>NUCLEOTIDE SEQUENCE [LARGE SCALE GENOMIC DNA]</scope>
    <source>
        <strain evidence="5 6">K22</strain>
    </source>
</reference>
<evidence type="ECO:0000313" key="5">
    <source>
        <dbReference type="EMBL" id="CDM64317.1"/>
    </source>
</evidence>
<dbReference type="EMBL" id="CBXV010000001">
    <property type="protein sequence ID" value="CDM64317.1"/>
    <property type="molecule type" value="Genomic_DNA"/>
</dbReference>
<evidence type="ECO:0000256" key="1">
    <source>
        <dbReference type="ARBA" id="ARBA00005791"/>
    </source>
</evidence>
<dbReference type="SUPFAM" id="SSF52833">
    <property type="entry name" value="Thioredoxin-like"/>
    <property type="match status" value="1"/>
</dbReference>
<evidence type="ECO:0000259" key="4">
    <source>
        <dbReference type="PROSITE" id="PS51352"/>
    </source>
</evidence>
<organism evidence="5 6">
    <name type="scientific">Pyrinomonas methylaliphatogenes</name>
    <dbReference type="NCBI Taxonomy" id="454194"/>
    <lineage>
        <taxon>Bacteria</taxon>
        <taxon>Pseudomonadati</taxon>
        <taxon>Acidobacteriota</taxon>
        <taxon>Blastocatellia</taxon>
        <taxon>Blastocatellales</taxon>
        <taxon>Pyrinomonadaceae</taxon>
        <taxon>Pyrinomonas</taxon>
    </lineage>
</organism>
<evidence type="ECO:0000256" key="2">
    <source>
        <dbReference type="SAM" id="MobiDB-lite"/>
    </source>
</evidence>
<dbReference type="InterPro" id="IPR013766">
    <property type="entry name" value="Thioredoxin_domain"/>
</dbReference>
<keyword evidence="3" id="KW-0812">Transmembrane</keyword>
<dbReference type="InterPro" id="IPR012336">
    <property type="entry name" value="Thioredoxin-like_fold"/>
</dbReference>
<dbReference type="STRING" id="454194.PYK22_00310"/>
<dbReference type="Gene3D" id="3.40.30.10">
    <property type="entry name" value="Glutaredoxin"/>
    <property type="match status" value="1"/>
</dbReference>
<feature type="region of interest" description="Disordered" evidence="2">
    <location>
        <begin position="44"/>
        <end position="65"/>
    </location>
</feature>
<dbReference type="PROSITE" id="PS51352">
    <property type="entry name" value="THIOREDOXIN_2"/>
    <property type="match status" value="1"/>
</dbReference>
<protein>
    <submittedName>
        <fullName evidence="5">Protein-disulfide isomerase</fullName>
    </submittedName>
</protein>
<proteinExistence type="inferred from homology"/>
<evidence type="ECO:0000313" key="6">
    <source>
        <dbReference type="Proteomes" id="UP000031518"/>
    </source>
</evidence>
<keyword evidence="6" id="KW-1185">Reference proteome</keyword>
<reference evidence="5 6" key="2">
    <citation type="submission" date="2015-01" db="EMBL/GenBank/DDBJ databases">
        <title>Complete genome sequence of Pyrinomonas methylaliphatogenes type strain K22T.</title>
        <authorList>
            <person name="Lee K.C.Y."/>
            <person name="Power J.F."/>
            <person name="Dunfield P.F."/>
            <person name="Morgan X.C."/>
            <person name="Huttenhower C."/>
            <person name="Stott M.B."/>
        </authorList>
    </citation>
    <scope>NUCLEOTIDE SEQUENCE [LARGE SCALE GENOMIC DNA]</scope>
    <source>
        <strain evidence="5 6">K22</strain>
    </source>
</reference>
<sequence>MKKQHGIEGRALLPFIIIFVVLCAVIVGGALLYRSRKSLEASGSSSVATAPKETATPRAIAPGAEPAHFRGGAEAPVILEEFADFQCPSCAALTKEVKRVAPEFGARLKIVFRNFPLTSIHKHALEAAKAAEAAGLQGRFWEMHDLLYDTQSRWADAEDARPIFAEYARTLKLDLERFWRDMDSPQVNERILADMQRGRSLGVYGTPTVFINEREIPYQSTTADGLRAAIKDALGERK</sequence>
<dbReference type="InterPro" id="IPR036249">
    <property type="entry name" value="Thioredoxin-like_sf"/>
</dbReference>
<comment type="similarity">
    <text evidence="1">Belongs to the thioredoxin family. DsbA subfamily.</text>
</comment>
<dbReference type="AlphaFoldDB" id="A0A0B6WUE5"/>
<dbReference type="PANTHER" id="PTHR13887:SF55">
    <property type="entry name" value="SLR0313 PROTEIN"/>
    <property type="match status" value="1"/>
</dbReference>
<dbReference type="RefSeq" id="WP_041973444.1">
    <property type="nucleotide sequence ID" value="NZ_CBXV010000001.1"/>
</dbReference>
<keyword evidence="3" id="KW-1133">Transmembrane helix</keyword>
<feature type="domain" description="Thioredoxin" evidence="4">
    <location>
        <begin position="44"/>
        <end position="235"/>
    </location>
</feature>
<name>A0A0B6WUE5_9BACT</name>
<dbReference type="Pfam" id="PF13462">
    <property type="entry name" value="Thioredoxin_4"/>
    <property type="match status" value="1"/>
</dbReference>
<feature type="transmembrane region" description="Helical" evidence="3">
    <location>
        <begin position="12"/>
        <end position="33"/>
    </location>
</feature>
<dbReference type="GO" id="GO:0016853">
    <property type="term" value="F:isomerase activity"/>
    <property type="evidence" value="ECO:0007669"/>
    <property type="project" value="UniProtKB-KW"/>
</dbReference>
<gene>
    <name evidence="5" type="ORF">PYK22_00310</name>
</gene>
<dbReference type="Proteomes" id="UP000031518">
    <property type="component" value="Unassembled WGS sequence"/>
</dbReference>